<dbReference type="Gene3D" id="2.60.60.20">
    <property type="entry name" value="PLAT/LH2 domain"/>
    <property type="match status" value="1"/>
</dbReference>
<feature type="transmembrane region" description="Helical" evidence="1">
    <location>
        <begin position="290"/>
        <end position="308"/>
    </location>
</feature>
<sequence length="398" mass="43622">MESLAIRHLICDYTTHGMVISVRNPQISPRIAKIGAQNRDKSFVLRSKKSNFQDFQGYAKPVRLLPAHEVKPTTDSSLEKLITSFKEDKLESLYKLTIQTSNYYGSGLTNSNSGILLCLVDENGDSILQRIAATSSTESIENDASDILHFTRGSINHFTFQGPTIGKLKALWIGLESGQWRPTGTRVICWSKSQQNNNNPYGIFQYDFIADDILLGGENDISMVELRPNSITNLSEDNLTSNQIFSQQSFLSNEESMKEYADLKFSLLLYDALLIISGTSIASFCGGGNAAFAFLTGGIGGFLYLLLLQRSVDELASPVLTRTGGLDEMFGRFKGQVLTLVLALGFVVIVVKLGSGDESLVLCPKDLVVGMMGFLSSKVAVVLAAFKPVQVVGVEERR</sequence>
<reference evidence="3 4" key="1">
    <citation type="journal article" date="2017" name="Nat. Commun.">
        <title>Genome assembly with in vitro proximity ligation data and whole-genome triplication in lettuce.</title>
        <authorList>
            <person name="Reyes-Chin-Wo S."/>
            <person name="Wang Z."/>
            <person name="Yang X."/>
            <person name="Kozik A."/>
            <person name="Arikit S."/>
            <person name="Song C."/>
            <person name="Xia L."/>
            <person name="Froenicke L."/>
            <person name="Lavelle D.O."/>
            <person name="Truco M.J."/>
            <person name="Xia R."/>
            <person name="Zhu S."/>
            <person name="Xu C."/>
            <person name="Xu H."/>
            <person name="Xu X."/>
            <person name="Cox K."/>
            <person name="Korf I."/>
            <person name="Meyers B.C."/>
            <person name="Michelmore R.W."/>
        </authorList>
    </citation>
    <scope>NUCLEOTIDE SEQUENCE [LARGE SCALE GENOMIC DNA]</scope>
    <source>
        <strain evidence="4">cv. Salinas</strain>
        <tissue evidence="3">Seedlings</tissue>
    </source>
</reference>
<evidence type="ECO:0000313" key="4">
    <source>
        <dbReference type="Proteomes" id="UP000235145"/>
    </source>
</evidence>
<evidence type="ECO:0000256" key="1">
    <source>
        <dbReference type="SAM" id="Phobius"/>
    </source>
</evidence>
<organism evidence="3 4">
    <name type="scientific">Lactuca sativa</name>
    <name type="common">Garden lettuce</name>
    <dbReference type="NCBI Taxonomy" id="4236"/>
    <lineage>
        <taxon>Eukaryota</taxon>
        <taxon>Viridiplantae</taxon>
        <taxon>Streptophyta</taxon>
        <taxon>Embryophyta</taxon>
        <taxon>Tracheophyta</taxon>
        <taxon>Spermatophyta</taxon>
        <taxon>Magnoliopsida</taxon>
        <taxon>eudicotyledons</taxon>
        <taxon>Gunneridae</taxon>
        <taxon>Pentapetalae</taxon>
        <taxon>asterids</taxon>
        <taxon>campanulids</taxon>
        <taxon>Asterales</taxon>
        <taxon>Asteraceae</taxon>
        <taxon>Cichorioideae</taxon>
        <taxon>Cichorieae</taxon>
        <taxon>Lactucinae</taxon>
        <taxon>Lactuca</taxon>
    </lineage>
</organism>
<proteinExistence type="predicted"/>
<evidence type="ECO:0000259" key="2">
    <source>
        <dbReference type="Pfam" id="PF24938"/>
    </source>
</evidence>
<dbReference type="Proteomes" id="UP000235145">
    <property type="component" value="Unassembled WGS sequence"/>
</dbReference>
<keyword evidence="4" id="KW-1185">Reference proteome</keyword>
<dbReference type="InterPro" id="IPR056657">
    <property type="entry name" value="DUF7755"/>
</dbReference>
<feature type="domain" description="DUF7755" evidence="2">
    <location>
        <begin position="92"/>
        <end position="232"/>
    </location>
</feature>
<dbReference type="Gramene" id="rna-gnl|WGS:NBSK|LSAT_6X52180_mrna">
    <property type="protein sequence ID" value="cds-PLY67516.1"/>
    <property type="gene ID" value="gene-LSAT_6X52180"/>
</dbReference>
<name>A0A9R1V773_LACSA</name>
<keyword evidence="1" id="KW-1133">Transmembrane helix</keyword>
<dbReference type="OrthoDB" id="2018869at2759"/>
<protein>
    <recommendedName>
        <fullName evidence="2">DUF7755 domain-containing protein</fullName>
    </recommendedName>
</protein>
<dbReference type="EMBL" id="NBSK02000006">
    <property type="protein sequence ID" value="KAJ0199538.1"/>
    <property type="molecule type" value="Genomic_DNA"/>
</dbReference>
<dbReference type="AlphaFoldDB" id="A0A9R1V773"/>
<feature type="transmembrane region" description="Helical" evidence="1">
    <location>
        <begin position="367"/>
        <end position="389"/>
    </location>
</feature>
<dbReference type="SUPFAM" id="SSF49723">
    <property type="entry name" value="Lipase/lipooxygenase domain (PLAT/LH2 domain)"/>
    <property type="match status" value="1"/>
</dbReference>
<feature type="transmembrane region" description="Helical" evidence="1">
    <location>
        <begin position="337"/>
        <end position="355"/>
    </location>
</feature>
<dbReference type="InterPro" id="IPR036392">
    <property type="entry name" value="PLAT/LH2_dom_sf"/>
</dbReference>
<dbReference type="PANTHER" id="PTHR36330:SF2">
    <property type="entry name" value="LIPASE_LIPOOXYGENASE, PLAT_LH2 FAMILY PROTEIN"/>
    <property type="match status" value="1"/>
</dbReference>
<keyword evidence="1" id="KW-0472">Membrane</keyword>
<comment type="caution">
    <text evidence="3">The sequence shown here is derived from an EMBL/GenBank/DDBJ whole genome shotgun (WGS) entry which is preliminary data.</text>
</comment>
<gene>
    <name evidence="3" type="ORF">LSAT_V11C600318460</name>
</gene>
<dbReference type="PANTHER" id="PTHR36330">
    <property type="entry name" value="LIPASE/LIPOOXYGENASE, PLAT/LH2 FAMILY PROTEIN"/>
    <property type="match status" value="1"/>
</dbReference>
<evidence type="ECO:0000313" key="3">
    <source>
        <dbReference type="EMBL" id="KAJ0199538.1"/>
    </source>
</evidence>
<dbReference type="Pfam" id="PF24938">
    <property type="entry name" value="DUF7755"/>
    <property type="match status" value="1"/>
</dbReference>
<keyword evidence="1" id="KW-0812">Transmembrane</keyword>
<accession>A0A9R1V773</accession>